<dbReference type="PANTHER" id="PTHR24291">
    <property type="entry name" value="CYTOCHROME P450 FAMILY 4"/>
    <property type="match status" value="1"/>
</dbReference>
<organism evidence="6 7">
    <name type="scientific">Mytilus edulis</name>
    <name type="common">Blue mussel</name>
    <dbReference type="NCBI Taxonomy" id="6550"/>
    <lineage>
        <taxon>Eukaryota</taxon>
        <taxon>Metazoa</taxon>
        <taxon>Spiralia</taxon>
        <taxon>Lophotrochozoa</taxon>
        <taxon>Mollusca</taxon>
        <taxon>Bivalvia</taxon>
        <taxon>Autobranchia</taxon>
        <taxon>Pteriomorphia</taxon>
        <taxon>Mytilida</taxon>
        <taxon>Mytiloidea</taxon>
        <taxon>Mytilidae</taxon>
        <taxon>Mytilinae</taxon>
        <taxon>Mytilus</taxon>
    </lineage>
</organism>
<dbReference type="CDD" id="cd20659">
    <property type="entry name" value="CYP4B_4F-like"/>
    <property type="match status" value="1"/>
</dbReference>
<keyword evidence="5" id="KW-0812">Transmembrane</keyword>
<evidence type="ECO:0000256" key="2">
    <source>
        <dbReference type="ARBA" id="ARBA00022723"/>
    </source>
</evidence>
<comment type="caution">
    <text evidence="6">The sequence shown here is derived from an EMBL/GenBank/DDBJ whole genome shotgun (WGS) entry which is preliminary data.</text>
</comment>
<dbReference type="GO" id="GO:0016712">
    <property type="term" value="F:oxidoreductase activity, acting on paired donors, with incorporation or reduction of molecular oxygen, reduced flavin or flavoprotein as one donor, and incorporation of one atom of oxygen"/>
    <property type="evidence" value="ECO:0007669"/>
    <property type="project" value="UniProtKB-EC"/>
</dbReference>
<dbReference type="EMBL" id="CAJPWZ010001253">
    <property type="protein sequence ID" value="CAG2211063.1"/>
    <property type="molecule type" value="Genomic_DNA"/>
</dbReference>
<sequence>MELFSAFIVKAVLTLIVTFIFWQLWKFATKYREWRKVTSQMSVIGPIHPLWGSLHKFKDIGEFMTMIKEIASKERSKVVCYWFMFFFPEFNVVHPDSAKILMKSSEPKSIGFGGAYGMMKSWLGDGLLISSGKKWERNRRLITPAFHFGILKPYVNIYNSSTDKFLNNLKEFAATNKPVDVFPLVSLETLDTILRCAFSYEGKIQTEGLKHPYVAAVSRLAHLLAERWLQPWLYWDTLYYITPKGREYRKLCQYVHDFSEGVIRERQQTFLTDGPPSNRHLDFLDILLTAKDDKGVGLSFDDIRAEVDTFLFEGHDTTASAISWAIYHLGKYQKEQDIVYSELSELLNNNKQVSWENLQTMPKLTAFIKESMRMIAPVPGVNRQLTSPMTIDNVTIPAGLVVDMGIYMLHHHPDVWPEHDVFKPERFLLEDIAERHPYSFLPFAAGSRNCIGQHFAMDEIKVVLARLIQRYKVFLVPDHKYEIQPELVMRAKYGIKITVEERN</sequence>
<keyword evidence="2 4" id="KW-0479">Metal-binding</keyword>
<dbReference type="PANTHER" id="PTHR24291:SF201">
    <property type="entry name" value="CYTOCHROME P450, FAMILY 4, SUBFAMILY B, POLYPEPTIDE 7"/>
    <property type="match status" value="1"/>
</dbReference>
<dbReference type="OrthoDB" id="1470350at2759"/>
<reference evidence="6" key="1">
    <citation type="submission" date="2021-03" db="EMBL/GenBank/DDBJ databases">
        <authorList>
            <person name="Bekaert M."/>
        </authorList>
    </citation>
    <scope>NUCLEOTIDE SEQUENCE</scope>
</reference>
<evidence type="ECO:0000256" key="1">
    <source>
        <dbReference type="ARBA" id="ARBA00010617"/>
    </source>
</evidence>
<dbReference type="Proteomes" id="UP000683360">
    <property type="component" value="Unassembled WGS sequence"/>
</dbReference>
<keyword evidence="5" id="KW-1133">Transmembrane helix</keyword>
<dbReference type="SUPFAM" id="SSF48264">
    <property type="entry name" value="Cytochrome P450"/>
    <property type="match status" value="1"/>
</dbReference>
<evidence type="ECO:0000256" key="5">
    <source>
        <dbReference type="SAM" id="Phobius"/>
    </source>
</evidence>
<dbReference type="PRINTS" id="PR00465">
    <property type="entry name" value="EP450IV"/>
</dbReference>
<dbReference type="GO" id="GO:0020037">
    <property type="term" value="F:heme binding"/>
    <property type="evidence" value="ECO:0007669"/>
    <property type="project" value="InterPro"/>
</dbReference>
<dbReference type="InterPro" id="IPR050196">
    <property type="entry name" value="Cytochrome_P450_Monoox"/>
</dbReference>
<dbReference type="GO" id="GO:0005506">
    <property type="term" value="F:iron ion binding"/>
    <property type="evidence" value="ECO:0007669"/>
    <property type="project" value="InterPro"/>
</dbReference>
<comment type="cofactor">
    <cofactor evidence="4">
        <name>heme</name>
        <dbReference type="ChEBI" id="CHEBI:30413"/>
    </cofactor>
</comment>
<feature type="transmembrane region" description="Helical" evidence="5">
    <location>
        <begin position="6"/>
        <end position="25"/>
    </location>
</feature>
<accession>A0A8S3RW86</accession>
<name>A0A8S3RW86_MYTED</name>
<comment type="similarity">
    <text evidence="1">Belongs to the cytochrome P450 family.</text>
</comment>
<dbReference type="PRINTS" id="PR00385">
    <property type="entry name" value="P450"/>
</dbReference>
<keyword evidence="4" id="KW-0349">Heme</keyword>
<dbReference type="AlphaFoldDB" id="A0A8S3RW86"/>
<evidence type="ECO:0000313" key="6">
    <source>
        <dbReference type="EMBL" id="CAG2211063.1"/>
    </source>
</evidence>
<dbReference type="Pfam" id="PF00067">
    <property type="entry name" value="p450"/>
    <property type="match status" value="1"/>
</dbReference>
<protein>
    <submittedName>
        <fullName evidence="6">CYP4B1</fullName>
        <ecNumber evidence="6">1.14.14.1</ecNumber>
    </submittedName>
</protein>
<feature type="binding site" description="axial binding residue" evidence="4">
    <location>
        <position position="450"/>
    </location>
    <ligand>
        <name>heme</name>
        <dbReference type="ChEBI" id="CHEBI:30413"/>
    </ligand>
    <ligandPart>
        <name>Fe</name>
        <dbReference type="ChEBI" id="CHEBI:18248"/>
    </ligandPart>
</feature>
<proteinExistence type="inferred from homology"/>
<keyword evidence="6" id="KW-0560">Oxidoreductase</keyword>
<dbReference type="InterPro" id="IPR002403">
    <property type="entry name" value="Cyt_P450_E_grp-IV"/>
</dbReference>
<evidence type="ECO:0000256" key="3">
    <source>
        <dbReference type="ARBA" id="ARBA00023004"/>
    </source>
</evidence>
<keyword evidence="7" id="KW-1185">Reference proteome</keyword>
<dbReference type="InterPro" id="IPR001128">
    <property type="entry name" value="Cyt_P450"/>
</dbReference>
<gene>
    <name evidence="6" type="ORF">MEDL_25134</name>
</gene>
<dbReference type="Gene3D" id="1.10.630.10">
    <property type="entry name" value="Cytochrome P450"/>
    <property type="match status" value="1"/>
</dbReference>
<evidence type="ECO:0000313" key="7">
    <source>
        <dbReference type="Proteomes" id="UP000683360"/>
    </source>
</evidence>
<dbReference type="EC" id="1.14.14.1" evidence="6"/>
<dbReference type="InterPro" id="IPR036396">
    <property type="entry name" value="Cyt_P450_sf"/>
</dbReference>
<keyword evidence="3 4" id="KW-0408">Iron</keyword>
<evidence type="ECO:0000256" key="4">
    <source>
        <dbReference type="PIRSR" id="PIRSR602403-1"/>
    </source>
</evidence>
<keyword evidence="5" id="KW-0472">Membrane</keyword>